<organism evidence="3 4">
    <name type="scientific">Amycolatopsis deserti</name>
    <dbReference type="NCBI Taxonomy" id="185696"/>
    <lineage>
        <taxon>Bacteria</taxon>
        <taxon>Bacillati</taxon>
        <taxon>Actinomycetota</taxon>
        <taxon>Actinomycetes</taxon>
        <taxon>Pseudonocardiales</taxon>
        <taxon>Pseudonocardiaceae</taxon>
        <taxon>Amycolatopsis</taxon>
    </lineage>
</organism>
<dbReference type="Gene3D" id="3.30.450.180">
    <property type="match status" value="1"/>
</dbReference>
<dbReference type="Pfam" id="PF13560">
    <property type="entry name" value="HTH_31"/>
    <property type="match status" value="1"/>
</dbReference>
<keyword evidence="4" id="KW-1185">Reference proteome</keyword>
<dbReference type="SUPFAM" id="SSF47413">
    <property type="entry name" value="lambda repressor-like DNA-binding domains"/>
    <property type="match status" value="1"/>
</dbReference>
<dbReference type="InterPro" id="IPR010982">
    <property type="entry name" value="Lambda_DNA-bd_dom_sf"/>
</dbReference>
<sequence>MFAPVTKAIFVSVMPPPSAAGSGRGRDRATRDSRSLEPAGEDPDTGHMDRRELGTFLRTRRERLRPADVGLPAGLRRRTPGLRREEVASLAAVSTDYYTRLEQARGPQPSRQVLSGIARALRLSDVERAHLFRLAGEQPGPAGPSPDVPAGILHLLDRLDDAAAMVVDVKYEVLAWNPLAAAFFGDLSALPPRERNLARDRFLRPDIGRYPDTWEQFGVNLASELRAAVAKYPDDPGIRELIEDLLAGSAEFRELWSRHDVIVWRGHTKVLHHPHVGRFQVDCEVLQVRDRDQRVILYTAEPGSPGQEALRLLKVLGTQDLGTVAPVR</sequence>
<dbReference type="InterPro" id="IPR001387">
    <property type="entry name" value="Cro/C1-type_HTH"/>
</dbReference>
<dbReference type="SMART" id="SM00530">
    <property type="entry name" value="HTH_XRE"/>
    <property type="match status" value="1"/>
</dbReference>
<proteinExistence type="predicted"/>
<comment type="caution">
    <text evidence="3">The sequence shown here is derived from an EMBL/GenBank/DDBJ whole genome shotgun (WGS) entry which is preliminary data.</text>
</comment>
<evidence type="ECO:0000256" key="1">
    <source>
        <dbReference type="SAM" id="MobiDB-lite"/>
    </source>
</evidence>
<evidence type="ECO:0000313" key="4">
    <source>
        <dbReference type="Proteomes" id="UP000605897"/>
    </source>
</evidence>
<accession>A0ABQ3JGZ1</accession>
<feature type="compositionally biased region" description="Basic and acidic residues" evidence="1">
    <location>
        <begin position="24"/>
        <end position="35"/>
    </location>
</feature>
<dbReference type="Proteomes" id="UP000605897">
    <property type="component" value="Unassembled WGS sequence"/>
</dbReference>
<dbReference type="InterPro" id="IPR041413">
    <property type="entry name" value="MLTR_LBD"/>
</dbReference>
<gene>
    <name evidence="3" type="ORF">GCM10017786_75670</name>
</gene>
<dbReference type="Pfam" id="PF17765">
    <property type="entry name" value="MLTR_LBD"/>
    <property type="match status" value="1"/>
</dbReference>
<evidence type="ECO:0000259" key="2">
    <source>
        <dbReference type="SMART" id="SM00530"/>
    </source>
</evidence>
<name>A0ABQ3JGZ1_9PSEU</name>
<evidence type="ECO:0000313" key="3">
    <source>
        <dbReference type="EMBL" id="GHF30566.1"/>
    </source>
</evidence>
<feature type="region of interest" description="Disordered" evidence="1">
    <location>
        <begin position="14"/>
        <end position="50"/>
    </location>
</feature>
<dbReference type="PANTHER" id="PTHR35010">
    <property type="entry name" value="BLL4672 PROTEIN-RELATED"/>
    <property type="match status" value="1"/>
</dbReference>
<dbReference type="Gene3D" id="1.10.260.40">
    <property type="entry name" value="lambda repressor-like DNA-binding domains"/>
    <property type="match status" value="1"/>
</dbReference>
<protein>
    <submittedName>
        <fullName evidence="3">Transcriptional regulator</fullName>
    </submittedName>
</protein>
<feature type="domain" description="HTH cro/C1-type" evidence="2">
    <location>
        <begin position="56"/>
        <end position="128"/>
    </location>
</feature>
<dbReference type="CDD" id="cd00093">
    <property type="entry name" value="HTH_XRE"/>
    <property type="match status" value="1"/>
</dbReference>
<reference evidence="4" key="1">
    <citation type="journal article" date="2019" name="Int. J. Syst. Evol. Microbiol.">
        <title>The Global Catalogue of Microorganisms (GCM) 10K type strain sequencing project: providing services to taxonomists for standard genome sequencing and annotation.</title>
        <authorList>
            <consortium name="The Broad Institute Genomics Platform"/>
            <consortium name="The Broad Institute Genome Sequencing Center for Infectious Disease"/>
            <person name="Wu L."/>
            <person name="Ma J."/>
        </authorList>
    </citation>
    <scope>NUCLEOTIDE SEQUENCE [LARGE SCALE GENOMIC DNA]</scope>
    <source>
        <strain evidence="4">CGMCC 4.7677</strain>
    </source>
</reference>
<dbReference type="EMBL" id="BNAU01000016">
    <property type="protein sequence ID" value="GHF30566.1"/>
    <property type="molecule type" value="Genomic_DNA"/>
</dbReference>
<dbReference type="PANTHER" id="PTHR35010:SF2">
    <property type="entry name" value="BLL4672 PROTEIN"/>
    <property type="match status" value="1"/>
</dbReference>